<evidence type="ECO:0000313" key="1">
    <source>
        <dbReference type="EMBL" id="OGY94356.1"/>
    </source>
</evidence>
<organism evidence="1 2">
    <name type="scientific">Candidatus Komeilibacteria bacterium RIFOXYC1_FULL_37_11</name>
    <dbReference type="NCBI Taxonomy" id="1798555"/>
    <lineage>
        <taxon>Bacteria</taxon>
        <taxon>Candidatus Komeiliibacteriota</taxon>
    </lineage>
</organism>
<name>A0A1G2BZG2_9BACT</name>
<sequence>MMYIYFLKNKKGAATLISAIFVASAMLSISLSLSLISINMRSSLNSFVDATHTFYAAESGVEESLIQLRKEPNNYIFEDLLINGISIQRNFIENYCEGESCRSLIEATASTTQATRKVRYSCAKDISNCTWSELIP</sequence>
<dbReference type="EMBL" id="MHKQ01000009">
    <property type="protein sequence ID" value="OGY94356.1"/>
    <property type="molecule type" value="Genomic_DNA"/>
</dbReference>
<comment type="caution">
    <text evidence="1">The sequence shown here is derived from an EMBL/GenBank/DDBJ whole genome shotgun (WGS) entry which is preliminary data.</text>
</comment>
<gene>
    <name evidence="1" type="ORF">A2406_02995</name>
</gene>
<proteinExistence type="predicted"/>
<protein>
    <recommendedName>
        <fullName evidence="3">Type 4 fimbrial biogenesis protein PilX N-terminal domain-containing protein</fullName>
    </recommendedName>
</protein>
<accession>A0A1G2BZG2</accession>
<dbReference type="Proteomes" id="UP000177626">
    <property type="component" value="Unassembled WGS sequence"/>
</dbReference>
<evidence type="ECO:0008006" key="3">
    <source>
        <dbReference type="Google" id="ProtNLM"/>
    </source>
</evidence>
<dbReference type="AlphaFoldDB" id="A0A1G2BZG2"/>
<reference evidence="1 2" key="1">
    <citation type="journal article" date="2016" name="Nat. Commun.">
        <title>Thousands of microbial genomes shed light on interconnected biogeochemical processes in an aquifer system.</title>
        <authorList>
            <person name="Anantharaman K."/>
            <person name="Brown C.T."/>
            <person name="Hug L.A."/>
            <person name="Sharon I."/>
            <person name="Castelle C.J."/>
            <person name="Probst A.J."/>
            <person name="Thomas B.C."/>
            <person name="Singh A."/>
            <person name="Wilkins M.J."/>
            <person name="Karaoz U."/>
            <person name="Brodie E.L."/>
            <person name="Williams K.H."/>
            <person name="Hubbard S.S."/>
            <person name="Banfield J.F."/>
        </authorList>
    </citation>
    <scope>NUCLEOTIDE SEQUENCE [LARGE SCALE GENOMIC DNA]</scope>
</reference>
<evidence type="ECO:0000313" key="2">
    <source>
        <dbReference type="Proteomes" id="UP000177626"/>
    </source>
</evidence>